<evidence type="ECO:0000313" key="2">
    <source>
        <dbReference type="EMBL" id="MBP5856269.1"/>
    </source>
</evidence>
<keyword evidence="3" id="KW-1185">Reference proteome</keyword>
<reference evidence="2" key="1">
    <citation type="submission" date="2021-04" db="EMBL/GenBank/DDBJ databases">
        <authorList>
            <person name="Zhang D.-C."/>
        </authorList>
    </citation>
    <scope>NUCLEOTIDE SEQUENCE</scope>
    <source>
        <strain evidence="2">CGMCC 1.15697</strain>
    </source>
</reference>
<feature type="region of interest" description="Disordered" evidence="1">
    <location>
        <begin position="1"/>
        <end position="45"/>
    </location>
</feature>
<dbReference type="Proteomes" id="UP000672602">
    <property type="component" value="Unassembled WGS sequence"/>
</dbReference>
<protein>
    <submittedName>
        <fullName evidence="2">Uncharacterized protein</fullName>
    </submittedName>
</protein>
<proteinExistence type="predicted"/>
<sequence>MTDGPRKTGRPKGGTSRSAPRRKAGRGRGRVAAPKTRARSKTDQLRDRLAERLPEMLDAAITAYQRIAAPVGGDDPKGFDPKSFAASQTGAKAALAHIEQLIVLAEAIIRDPPAGHAGDTALAAQLVAQAKVALGAGADSDGDPSGDGNTAEPGEDGG</sequence>
<comment type="caution">
    <text evidence="2">The sequence shown here is derived from an EMBL/GenBank/DDBJ whole genome shotgun (WGS) entry which is preliminary data.</text>
</comment>
<feature type="compositionally biased region" description="Basic residues" evidence="1">
    <location>
        <begin position="19"/>
        <end position="29"/>
    </location>
</feature>
<name>A0A8J7S3X1_9PROT</name>
<dbReference type="RefSeq" id="WP_210680863.1">
    <property type="nucleotide sequence ID" value="NZ_JAGMWN010000002.1"/>
</dbReference>
<dbReference type="EMBL" id="JAGMWN010000002">
    <property type="protein sequence ID" value="MBP5856269.1"/>
    <property type="molecule type" value="Genomic_DNA"/>
</dbReference>
<evidence type="ECO:0000313" key="3">
    <source>
        <dbReference type="Proteomes" id="UP000672602"/>
    </source>
</evidence>
<dbReference type="AlphaFoldDB" id="A0A8J7S3X1"/>
<feature type="region of interest" description="Disordered" evidence="1">
    <location>
        <begin position="135"/>
        <end position="158"/>
    </location>
</feature>
<gene>
    <name evidence="2" type="ORF">KAJ83_04565</name>
</gene>
<evidence type="ECO:0000256" key="1">
    <source>
        <dbReference type="SAM" id="MobiDB-lite"/>
    </source>
</evidence>
<accession>A0A8J7S3X1</accession>
<organism evidence="2 3">
    <name type="scientific">Marivibrio halodurans</name>
    <dbReference type="NCBI Taxonomy" id="2039722"/>
    <lineage>
        <taxon>Bacteria</taxon>
        <taxon>Pseudomonadati</taxon>
        <taxon>Pseudomonadota</taxon>
        <taxon>Alphaproteobacteria</taxon>
        <taxon>Rhodospirillales</taxon>
        <taxon>Rhodospirillaceae</taxon>
        <taxon>Marivibrio</taxon>
    </lineage>
</organism>